<dbReference type="OrthoDB" id="4048724at2"/>
<organism evidence="1 2">
    <name type="scientific">Methylophilus medardicus</name>
    <dbReference type="NCBI Taxonomy" id="2588534"/>
    <lineage>
        <taxon>Bacteria</taxon>
        <taxon>Pseudomonadati</taxon>
        <taxon>Pseudomonadota</taxon>
        <taxon>Betaproteobacteria</taxon>
        <taxon>Nitrosomonadales</taxon>
        <taxon>Methylophilaceae</taxon>
        <taxon>Methylophilus</taxon>
    </lineage>
</organism>
<evidence type="ECO:0008006" key="3">
    <source>
        <dbReference type="Google" id="ProtNLM"/>
    </source>
</evidence>
<proteinExistence type="predicted"/>
<keyword evidence="2" id="KW-1185">Reference proteome</keyword>
<dbReference type="RefSeq" id="WP_140004476.1">
    <property type="nucleotide sequence ID" value="NZ_CP040946.1"/>
</dbReference>
<dbReference type="KEGG" id="mmec:FIU01_11915"/>
<evidence type="ECO:0000313" key="2">
    <source>
        <dbReference type="Proteomes" id="UP000311008"/>
    </source>
</evidence>
<sequence>MKLYPVTVISEFYENPDEIRKYALAQKYTYCHEMKDIEYVFPGSRTKELRELSQSLYEKVCKKLISAFHIPEHDVMRWQINTSFQIVEGEYDHGLIHQDQNTVFAGVLYLTPDAPLDSGTSLFRKNASYDEDLYWKRIKENDERFKRKEPIDFSYHEMFDEVVRVNNVYNSLILFEGDIHHCANNFFGKTRQDSRLAQVFFITKIDANKESSFPLLRVKKQPL</sequence>
<name>A0A5B8CV28_9PROT</name>
<accession>A0A5B8CV28</accession>
<dbReference type="EMBL" id="CP040946">
    <property type="protein sequence ID" value="QDC45152.1"/>
    <property type="molecule type" value="Genomic_DNA"/>
</dbReference>
<evidence type="ECO:0000313" key="1">
    <source>
        <dbReference type="EMBL" id="QDC45152.1"/>
    </source>
</evidence>
<gene>
    <name evidence="1" type="ORF">FIU01_11915</name>
</gene>
<dbReference type="Pfam" id="PF20043">
    <property type="entry name" value="DUF6445"/>
    <property type="match status" value="1"/>
</dbReference>
<reference evidence="2" key="1">
    <citation type="journal article" date="2019" name="ISME J.">
        <title>Evolution in action: habitat transition from sediment to the pelagial leads to genome streamlining in Methylophilaceae.</title>
        <authorList>
            <person name="Salcher M."/>
            <person name="Schaefle D."/>
            <person name="Kaspar M."/>
            <person name="Neuenschwander S.M."/>
            <person name="Ghai R."/>
        </authorList>
    </citation>
    <scope>NUCLEOTIDE SEQUENCE [LARGE SCALE GENOMIC DNA]</scope>
    <source>
        <strain evidence="2">MMS-M-51</strain>
    </source>
</reference>
<dbReference type="InterPro" id="IPR045617">
    <property type="entry name" value="DUF6445"/>
</dbReference>
<dbReference type="AlphaFoldDB" id="A0A5B8CV28"/>
<dbReference type="Proteomes" id="UP000311008">
    <property type="component" value="Chromosome"/>
</dbReference>
<protein>
    <recommendedName>
        <fullName evidence="3">2OG-Fe(II) oxygenase</fullName>
    </recommendedName>
</protein>